<reference evidence="1 2" key="1">
    <citation type="submission" date="2020-12" db="EMBL/GenBank/DDBJ databases">
        <title>FDA dAtabase for Regulatory Grade micrObial Sequences (FDA-ARGOS): Supporting development and validation of Infectious Disease Dx tests.</title>
        <authorList>
            <person name="Nelson B."/>
            <person name="Plummer A."/>
            <person name="Tallon L."/>
            <person name="Sadzewicz L."/>
            <person name="Zhao X."/>
            <person name="Boylan J."/>
            <person name="Ott S."/>
            <person name="Bowen H."/>
            <person name="Vavikolanu K."/>
            <person name="Mehta A."/>
            <person name="Aluvathingal J."/>
            <person name="Nadendla S."/>
            <person name="Myers T."/>
            <person name="Yan Y."/>
            <person name="Sichtig H."/>
        </authorList>
    </citation>
    <scope>NUCLEOTIDE SEQUENCE [LARGE SCALE GENOMIC DNA]</scope>
    <source>
        <strain evidence="1 2">FDAARGOS_899</strain>
    </source>
</reference>
<accession>A0A7T2X2H3</accession>
<protein>
    <submittedName>
        <fullName evidence="1">Siderophore biosynthesis protein</fullName>
    </submittedName>
</protein>
<dbReference type="GO" id="GO:0019290">
    <property type="term" value="P:siderophore biosynthetic process"/>
    <property type="evidence" value="ECO:0007669"/>
    <property type="project" value="InterPro"/>
</dbReference>
<sequence>MVLLHANGMPTRVAKDFHDGVRYSKQWLSVAPPALDAPPAEHARVNPNSFIETDDADQLRDFTCDALFFVNLAEIAWFFSCHFNRKEAEFWAIVSRAIHEY</sequence>
<dbReference type="InterPro" id="IPR037455">
    <property type="entry name" value="LucA/IucC-like"/>
</dbReference>
<dbReference type="KEGG" id="bhg:I6G56_25915"/>
<dbReference type="PANTHER" id="PTHR34384:SF6">
    <property type="entry name" value="STAPHYLOFERRIN B SYNTHASE"/>
    <property type="match status" value="1"/>
</dbReference>
<dbReference type="EMBL" id="CP065687">
    <property type="protein sequence ID" value="QPS47968.1"/>
    <property type="molecule type" value="Genomic_DNA"/>
</dbReference>
<proteinExistence type="predicted"/>
<evidence type="ECO:0000313" key="1">
    <source>
        <dbReference type="EMBL" id="QPS47968.1"/>
    </source>
</evidence>
<evidence type="ECO:0000313" key="2">
    <source>
        <dbReference type="Proteomes" id="UP000594943"/>
    </source>
</evidence>
<gene>
    <name evidence="1" type="ORF">I6G56_25915</name>
</gene>
<dbReference type="PANTHER" id="PTHR34384">
    <property type="entry name" value="L-2,3-DIAMINOPROPANOATE--CITRATE LIGASE"/>
    <property type="match status" value="1"/>
</dbReference>
<dbReference type="Gene3D" id="1.10.510.40">
    <property type="match status" value="1"/>
</dbReference>
<dbReference type="Proteomes" id="UP000594943">
    <property type="component" value="Chromosome 2"/>
</dbReference>
<name>A0A7U4PB55_9BURK</name>
<dbReference type="AlphaFoldDB" id="A0A7U4PB55"/>
<dbReference type="InterPro" id="IPR022770">
    <property type="entry name" value="IucA/IucC-like_C"/>
</dbReference>
<accession>A0A7U4PB55</accession>
<organism evidence="1 2">
    <name type="scientific">Burkholderia humptydooensis</name>
    <dbReference type="NCBI Taxonomy" id="430531"/>
    <lineage>
        <taxon>Bacteria</taxon>
        <taxon>Pseudomonadati</taxon>
        <taxon>Pseudomonadota</taxon>
        <taxon>Betaproteobacteria</taxon>
        <taxon>Burkholderiales</taxon>
        <taxon>Burkholderiaceae</taxon>
        <taxon>Burkholderia</taxon>
        <taxon>pseudomallei group</taxon>
    </lineage>
</organism>
<dbReference type="GO" id="GO:0003824">
    <property type="term" value="F:catalytic activity"/>
    <property type="evidence" value="ECO:0007669"/>
    <property type="project" value="UniProtKB-ARBA"/>
</dbReference>
<dbReference type="Pfam" id="PF06276">
    <property type="entry name" value="FhuF"/>
    <property type="match status" value="1"/>
</dbReference>